<evidence type="ECO:0000313" key="3">
    <source>
        <dbReference type="EMBL" id="TVZ68561.1"/>
    </source>
</evidence>
<sequence length="265" mass="27412">MKLIGTALLKKTAVIVGLLMPACGYATGIDVSWTGPKQMTISAQPDGIGGSTTSCKAGTTVSFYAILVTTTGMYQRFIASAGGVPSGNCSEALAKVLPISFTLQPGETHFFGLGKEVNKRPPDGPSVNVSLEYQRGTGDGWKPQPPPGPACSLLNSSVDINYGDIQANSVPGLKKSAYLYVSCTSSATIRVTVIGYTASTGIKLRTDGSLTADVFVRDQPANIGSLERIGANQMMAIPISSALKVNGNLAGGAFRGSAVINMDIL</sequence>
<gene>
    <name evidence="3" type="ORF">FHU10_1013</name>
</gene>
<dbReference type="InterPro" id="IPR036937">
    <property type="entry name" value="Adhesion_dom_fimbrial_sf"/>
</dbReference>
<reference evidence="3" key="1">
    <citation type="submission" date="2019-06" db="EMBL/GenBank/DDBJ databases">
        <authorList>
            <person name="Deangelis K."/>
            <person name="Huntemann M."/>
            <person name="Clum A."/>
            <person name="Pillay M."/>
            <person name="Palaniappan K."/>
            <person name="Varghese N."/>
            <person name="Mikhailova N."/>
            <person name="Stamatis D."/>
            <person name="Reddy T."/>
            <person name="Daum C."/>
            <person name="Shapiro N."/>
            <person name="Ivanova N."/>
            <person name="Kyrpides N."/>
            <person name="Woyke T."/>
        </authorList>
    </citation>
    <scope>NUCLEOTIDE SEQUENCE [LARGE SCALE GENOMIC DNA]</scope>
    <source>
        <strain evidence="3">128R</strain>
    </source>
</reference>
<evidence type="ECO:0000256" key="1">
    <source>
        <dbReference type="SAM" id="SignalP"/>
    </source>
</evidence>
<dbReference type="InterPro" id="IPR057010">
    <property type="entry name" value="MrpH_C"/>
</dbReference>
<dbReference type="Gene3D" id="2.60.40.1090">
    <property type="entry name" value="Fimbrial-type adhesion domain"/>
    <property type="match status" value="1"/>
</dbReference>
<keyword evidence="1" id="KW-0732">Signal</keyword>
<dbReference type="EMBL" id="VISQ01000001">
    <property type="protein sequence ID" value="TVZ68561.1"/>
    <property type="molecule type" value="Genomic_DNA"/>
</dbReference>
<organism evidence="3">
    <name type="scientific">Serratia fonticola</name>
    <dbReference type="NCBI Taxonomy" id="47917"/>
    <lineage>
        <taxon>Bacteria</taxon>
        <taxon>Pseudomonadati</taxon>
        <taxon>Pseudomonadota</taxon>
        <taxon>Gammaproteobacteria</taxon>
        <taxon>Enterobacterales</taxon>
        <taxon>Yersiniaceae</taxon>
        <taxon>Serratia</taxon>
    </lineage>
</organism>
<protein>
    <recommendedName>
        <fullName evidence="2">Fimbrial adhesin MrpH C-terminal domain-containing protein</fullName>
    </recommendedName>
</protein>
<feature type="chain" id="PRO_5021918411" description="Fimbrial adhesin MrpH C-terminal domain-containing protein" evidence="1">
    <location>
        <begin position="27"/>
        <end position="265"/>
    </location>
</feature>
<dbReference type="GO" id="GO:0009289">
    <property type="term" value="C:pilus"/>
    <property type="evidence" value="ECO:0007669"/>
    <property type="project" value="InterPro"/>
</dbReference>
<name>A0A542BK29_SERFO</name>
<feature type="signal peptide" evidence="1">
    <location>
        <begin position="1"/>
        <end position="26"/>
    </location>
</feature>
<proteinExistence type="predicted"/>
<accession>A0A542BK29</accession>
<comment type="caution">
    <text evidence="3">The sequence shown here is derived from an EMBL/GenBank/DDBJ whole genome shotgun (WGS) entry which is preliminary data.</text>
</comment>
<dbReference type="GO" id="GO:0007155">
    <property type="term" value="P:cell adhesion"/>
    <property type="evidence" value="ECO:0007669"/>
    <property type="project" value="InterPro"/>
</dbReference>
<evidence type="ECO:0000259" key="2">
    <source>
        <dbReference type="Pfam" id="PF24223"/>
    </source>
</evidence>
<reference evidence="3" key="2">
    <citation type="submission" date="2019-08" db="EMBL/GenBank/DDBJ databases">
        <title>Investigation of anaerobic lignin degradation for improved lignocellulosic biofuels.</title>
        <authorList>
            <person name="Deangelis K.PhD."/>
        </authorList>
    </citation>
    <scope>NUCLEOTIDE SEQUENCE [LARGE SCALE GENOMIC DNA]</scope>
    <source>
        <strain evidence="3">128R</strain>
    </source>
</reference>
<dbReference type="AlphaFoldDB" id="A0A542BK29"/>
<dbReference type="Pfam" id="PF24223">
    <property type="entry name" value="MrpH_C"/>
    <property type="match status" value="1"/>
</dbReference>
<feature type="domain" description="Fimbrial adhesin MrpH C-terminal" evidence="2">
    <location>
        <begin position="151"/>
        <end position="261"/>
    </location>
</feature>